<accession>A0A1C3E7E1</accession>
<proteinExistence type="predicted"/>
<protein>
    <submittedName>
        <fullName evidence="2">Uncharacterized protein</fullName>
    </submittedName>
</protein>
<dbReference type="Proteomes" id="UP000094828">
    <property type="component" value="Unassembled WGS sequence"/>
</dbReference>
<dbReference type="SUPFAM" id="SSF54637">
    <property type="entry name" value="Thioesterase/thiol ester dehydrase-isomerase"/>
    <property type="match status" value="1"/>
</dbReference>
<comment type="caution">
    <text evidence="2">The sequence shown here is derived from an EMBL/GenBank/DDBJ whole genome shotgun (WGS) entry which is preliminary data.</text>
</comment>
<feature type="compositionally biased region" description="Polar residues" evidence="1">
    <location>
        <begin position="1"/>
        <end position="16"/>
    </location>
</feature>
<sequence length="202" mass="22186">MIQTTGQQKTVSSTEEFSGRSPGIGLDPVHRSPLPDPGDWHLLPDLITADQIHAVNPQRFEMHQLDGILSIDDDRQEILGYRHLADNPFASEIHAKNVGQGTIQAGPRWTEVAAQVSAYYLKRLDFGGMGINFGIGGIYGLEFHHASLNGHRLYVLSRAISVDAPVSARMEFEGYVDSTPFFSGEILLMPLKCLDRSAGRSA</sequence>
<dbReference type="OrthoDB" id="212342at2"/>
<dbReference type="EMBL" id="LYDR01000144">
    <property type="protein sequence ID" value="ODA29141.1"/>
    <property type="molecule type" value="Genomic_DNA"/>
</dbReference>
<dbReference type="InterPro" id="IPR029069">
    <property type="entry name" value="HotDog_dom_sf"/>
</dbReference>
<evidence type="ECO:0000313" key="2">
    <source>
        <dbReference type="EMBL" id="ODA29141.1"/>
    </source>
</evidence>
<keyword evidence="3" id="KW-1185">Reference proteome</keyword>
<organism evidence="2 3">
    <name type="scientific">Planctopirus hydrillae</name>
    <dbReference type="NCBI Taxonomy" id="1841610"/>
    <lineage>
        <taxon>Bacteria</taxon>
        <taxon>Pseudomonadati</taxon>
        <taxon>Planctomycetota</taxon>
        <taxon>Planctomycetia</taxon>
        <taxon>Planctomycetales</taxon>
        <taxon>Planctomycetaceae</taxon>
        <taxon>Planctopirus</taxon>
    </lineage>
</organism>
<feature type="region of interest" description="Disordered" evidence="1">
    <location>
        <begin position="1"/>
        <end position="31"/>
    </location>
</feature>
<dbReference type="AlphaFoldDB" id="A0A1C3E7E1"/>
<evidence type="ECO:0000256" key="1">
    <source>
        <dbReference type="SAM" id="MobiDB-lite"/>
    </source>
</evidence>
<dbReference type="STRING" id="1841610.A6X21_10045"/>
<dbReference type="Gene3D" id="3.10.129.10">
    <property type="entry name" value="Hotdog Thioesterase"/>
    <property type="match status" value="1"/>
</dbReference>
<dbReference type="RefSeq" id="WP_068850470.1">
    <property type="nucleotide sequence ID" value="NZ_LYDR01000144.1"/>
</dbReference>
<evidence type="ECO:0000313" key="3">
    <source>
        <dbReference type="Proteomes" id="UP000094828"/>
    </source>
</evidence>
<reference evidence="2 3" key="1">
    <citation type="submission" date="2016-05" db="EMBL/GenBank/DDBJ databases">
        <title>Genomic and physiological characterization of Planctopirus sp. isolated from fresh water lake.</title>
        <authorList>
            <person name="Subhash Y."/>
            <person name="Ramana C."/>
        </authorList>
    </citation>
    <scope>NUCLEOTIDE SEQUENCE [LARGE SCALE GENOMIC DNA]</scope>
    <source>
        <strain evidence="2 3">JC280</strain>
    </source>
</reference>
<name>A0A1C3E7E1_9PLAN</name>
<gene>
    <name evidence="2" type="ORF">A6X21_10045</name>
</gene>